<dbReference type="PANTHER" id="PTHR40446:SF2">
    <property type="entry name" value="N-ACETYLGLUCOSAMINE-1-PHOSPHODIESTER ALPHA-N-ACETYLGLUCOSAMINIDASE"/>
    <property type="match status" value="1"/>
</dbReference>
<dbReference type="EMBL" id="QRDZ01000018">
    <property type="protein sequence ID" value="RED66482.1"/>
    <property type="molecule type" value="Genomic_DNA"/>
</dbReference>
<evidence type="ECO:0000256" key="1">
    <source>
        <dbReference type="SAM" id="SignalP"/>
    </source>
</evidence>
<keyword evidence="4" id="KW-1185">Reference proteome</keyword>
<feature type="signal peptide" evidence="1">
    <location>
        <begin position="1"/>
        <end position="26"/>
    </location>
</feature>
<dbReference type="RefSeq" id="WP_181917842.1">
    <property type="nucleotide sequence ID" value="NZ_QRDZ01000018.1"/>
</dbReference>
<dbReference type="Pfam" id="PF09992">
    <property type="entry name" value="NAGPA"/>
    <property type="match status" value="1"/>
</dbReference>
<evidence type="ECO:0000313" key="4">
    <source>
        <dbReference type="Proteomes" id="UP000256977"/>
    </source>
</evidence>
<evidence type="ECO:0000313" key="3">
    <source>
        <dbReference type="EMBL" id="RED66482.1"/>
    </source>
</evidence>
<comment type="caution">
    <text evidence="3">The sequence shown here is derived from an EMBL/GenBank/DDBJ whole genome shotgun (WGS) entry which is preliminary data.</text>
</comment>
<sequence>MGKRLRFLAKTAGVALIGFSLMGADAGTDRPAASSASQEDQTAEDGLVCPRETVKLPMNAKTSLDALFQYEPYLYYEFANPKLARVTSQGIAIPLAKGTTQVEVTASGYEREAASCSFRLQIVDPVKFKSASAPKTESGQTKLNGRKAYVNTIVLPQGMPAGLGLGKDALGNAEAMKAIVTRRQASYAINGTYFAAYNDEVPLPYGTLVKDGELLFNTGSVGTIVSFAADGTARLDEASPSIAGGFDGLYDSQRRWSASYVNRRAGSGTTIYTPDYGARIGTDKGVMIVVSGSKVIRVAKGENAKIPRDGYVIVNQRESLAELKEMFKVGRKVHYRVTYSNAEGRLVRWNDVVTAVQAWPKLIEGGKVVEKDGADAKRAARSGIGITKDGRVVMVTTGSATHGEVAELLRAKGAVDAMGLDGGASAGIYSQGVQLFTPGRNLSNVLLFGPDLR</sequence>
<feature type="domain" description="Phosphodiester glycosidase" evidence="2">
    <location>
        <begin position="285"/>
        <end position="447"/>
    </location>
</feature>
<keyword evidence="1" id="KW-0732">Signal</keyword>
<name>A0A3D9IXL9_9BACL</name>
<dbReference type="InterPro" id="IPR018711">
    <property type="entry name" value="NAGPA"/>
</dbReference>
<accession>A0A3D9IXL9</accession>
<reference evidence="3 4" key="1">
    <citation type="submission" date="2018-07" db="EMBL/GenBank/DDBJ databases">
        <title>Genomic Encyclopedia of Type Strains, Phase III (KMG-III): the genomes of soil and plant-associated and newly described type strains.</title>
        <authorList>
            <person name="Whitman W."/>
        </authorList>
    </citation>
    <scope>NUCLEOTIDE SEQUENCE [LARGE SCALE GENOMIC DNA]</scope>
    <source>
        <strain evidence="3 4">CECT 7287</strain>
    </source>
</reference>
<protein>
    <submittedName>
        <fullName evidence="3">Uncharacterized protein DUF2233</fullName>
    </submittedName>
</protein>
<dbReference type="Proteomes" id="UP000256977">
    <property type="component" value="Unassembled WGS sequence"/>
</dbReference>
<organism evidence="3 4">
    <name type="scientific">Cohnella phaseoli</name>
    <dbReference type="NCBI Taxonomy" id="456490"/>
    <lineage>
        <taxon>Bacteria</taxon>
        <taxon>Bacillati</taxon>
        <taxon>Bacillota</taxon>
        <taxon>Bacilli</taxon>
        <taxon>Bacillales</taxon>
        <taxon>Paenibacillaceae</taxon>
        <taxon>Cohnella</taxon>
    </lineage>
</organism>
<dbReference type="AlphaFoldDB" id="A0A3D9IXL9"/>
<feature type="chain" id="PRO_5038728773" evidence="1">
    <location>
        <begin position="27"/>
        <end position="453"/>
    </location>
</feature>
<gene>
    <name evidence="3" type="ORF">DFP98_118105</name>
</gene>
<dbReference type="PANTHER" id="PTHR40446">
    <property type="entry name" value="N-ACETYLGLUCOSAMINE-1-PHOSPHODIESTER ALPHA-N-ACETYLGLUCOSAMINIDASE"/>
    <property type="match status" value="1"/>
</dbReference>
<evidence type="ECO:0000259" key="2">
    <source>
        <dbReference type="Pfam" id="PF09992"/>
    </source>
</evidence>
<proteinExistence type="predicted"/>